<dbReference type="CDD" id="cd00130">
    <property type="entry name" value="PAS"/>
    <property type="match status" value="1"/>
</dbReference>
<dbReference type="NCBIfam" id="TIGR00229">
    <property type="entry name" value="sensory_box"/>
    <property type="match status" value="1"/>
</dbReference>
<feature type="domain" description="PAS" evidence="1">
    <location>
        <begin position="26"/>
        <end position="61"/>
    </location>
</feature>
<dbReference type="InterPro" id="IPR035965">
    <property type="entry name" value="PAS-like_dom_sf"/>
</dbReference>
<dbReference type="EMBL" id="MLJW01000137">
    <property type="protein sequence ID" value="OIQ97136.1"/>
    <property type="molecule type" value="Genomic_DNA"/>
</dbReference>
<evidence type="ECO:0000313" key="2">
    <source>
        <dbReference type="EMBL" id="OIQ97136.1"/>
    </source>
</evidence>
<dbReference type="Pfam" id="PF08447">
    <property type="entry name" value="PAS_3"/>
    <property type="match status" value="1"/>
</dbReference>
<dbReference type="Gene3D" id="3.30.450.20">
    <property type="entry name" value="PAS domain"/>
    <property type="match status" value="1"/>
</dbReference>
<accession>A0A1J5RLQ6</accession>
<organism evidence="2">
    <name type="scientific">mine drainage metagenome</name>
    <dbReference type="NCBI Taxonomy" id="410659"/>
    <lineage>
        <taxon>unclassified sequences</taxon>
        <taxon>metagenomes</taxon>
        <taxon>ecological metagenomes</taxon>
    </lineage>
</organism>
<dbReference type="PROSITE" id="PS50112">
    <property type="entry name" value="PAS"/>
    <property type="match status" value="1"/>
</dbReference>
<proteinExistence type="predicted"/>
<evidence type="ECO:0000259" key="1">
    <source>
        <dbReference type="PROSITE" id="PS50112"/>
    </source>
</evidence>
<comment type="caution">
    <text evidence="2">The sequence shown here is derived from an EMBL/GenBank/DDBJ whole genome shotgun (WGS) entry which is preliminary data.</text>
</comment>
<name>A0A1J5RLQ6_9ZZZZ</name>
<reference evidence="2" key="1">
    <citation type="submission" date="2016-10" db="EMBL/GenBank/DDBJ databases">
        <title>Sequence of Gallionella enrichment culture.</title>
        <authorList>
            <person name="Poehlein A."/>
            <person name="Muehling M."/>
            <person name="Daniel R."/>
        </authorList>
    </citation>
    <scope>NUCLEOTIDE SEQUENCE</scope>
</reference>
<dbReference type="InterPro" id="IPR013655">
    <property type="entry name" value="PAS_fold_3"/>
</dbReference>
<gene>
    <name evidence="2" type="primary">aer_11</name>
    <name evidence="2" type="ORF">GALL_208350</name>
</gene>
<protein>
    <submittedName>
        <fullName evidence="2">Aerotaxis receptor</fullName>
    </submittedName>
</protein>
<sequence>MAVQSAALTGVERTFEPDEVIVSKTDPTGRITYANDIFINISGYTEEELLGQPHNILRHPDMPRCVFKFLWDRIADGHEVFAHVINKAKNGDHYWVFAHITPCFDGSGKIAGYHSTRRVPTTAALEAIKPVYAQLRAVEDRFPDRKAGMAASLSTLVEMVTGAGVSDYDRFVLSISR</sequence>
<dbReference type="SUPFAM" id="SSF55785">
    <property type="entry name" value="PYP-like sensor domain (PAS domain)"/>
    <property type="match status" value="1"/>
</dbReference>
<keyword evidence="2" id="KW-0675">Receptor</keyword>
<dbReference type="AlphaFoldDB" id="A0A1J5RLQ6"/>
<dbReference type="InterPro" id="IPR000014">
    <property type="entry name" value="PAS"/>
</dbReference>